<evidence type="ECO:0000256" key="5">
    <source>
        <dbReference type="SAM" id="SignalP"/>
    </source>
</evidence>
<evidence type="ECO:0000256" key="4">
    <source>
        <dbReference type="ARBA" id="ARBA00023136"/>
    </source>
</evidence>
<sequence>MLLMTNTTSHRKATPLLASMAILFSSWTSMPAAAASTIEDAINKAGKQRMITQRLLKDYALLGMHMDLGNPANDLNKCIQEFDTNLADLEAFSNDQGVQASLKKIQALWIPLKATLTETPDQAKAAQLQADLDELLAACQENTRIFTGLSGKQRGEIVGLAGRQRMLSQRMAALYMLKAWKIDQQQFANKLSTSMDEFSSAHQHLEASPLTTDEIHALLSRVKKSYAWFEMMGKSKSGRVIPALINKSANNILADMDKATSLYAEARK</sequence>
<dbReference type="GO" id="GO:0016020">
    <property type="term" value="C:membrane"/>
    <property type="evidence" value="ECO:0007669"/>
    <property type="project" value="UniProtKB-SubCell"/>
</dbReference>
<name>A0A7U6GL95_9GAMM</name>
<dbReference type="Proteomes" id="UP000031631">
    <property type="component" value="Chromosome"/>
</dbReference>
<dbReference type="Pfam" id="PF13675">
    <property type="entry name" value="PilJ"/>
    <property type="match status" value="2"/>
</dbReference>
<evidence type="ECO:0000256" key="3">
    <source>
        <dbReference type="ARBA" id="ARBA00022989"/>
    </source>
</evidence>
<feature type="domain" description="NarX-like N-terminal" evidence="6">
    <location>
        <begin position="41"/>
        <end position="131"/>
    </location>
</feature>
<organism evidence="7 8">
    <name type="scientific">Thiolapillus brandeum</name>
    <dbReference type="NCBI Taxonomy" id="1076588"/>
    <lineage>
        <taxon>Bacteria</taxon>
        <taxon>Pseudomonadati</taxon>
        <taxon>Pseudomonadota</taxon>
        <taxon>Gammaproteobacteria</taxon>
        <taxon>Chromatiales</taxon>
        <taxon>Sedimenticolaceae</taxon>
        <taxon>Thiolapillus</taxon>
    </lineage>
</organism>
<keyword evidence="8" id="KW-1185">Reference proteome</keyword>
<feature type="domain" description="NarX-like N-terminal" evidence="6">
    <location>
        <begin position="155"/>
        <end position="216"/>
    </location>
</feature>
<keyword evidence="4" id="KW-0472">Membrane</keyword>
<accession>A0A7U6GL95</accession>
<gene>
    <name evidence="7" type="ORF">TBH_C2819</name>
</gene>
<evidence type="ECO:0000313" key="8">
    <source>
        <dbReference type="Proteomes" id="UP000031631"/>
    </source>
</evidence>
<comment type="subcellular location">
    <subcellularLocation>
        <location evidence="1">Membrane</location>
        <topology evidence="1">Multi-pass membrane protein</topology>
    </subcellularLocation>
</comment>
<dbReference type="KEGG" id="tbn:TBH_C2819"/>
<keyword evidence="2" id="KW-0812">Transmembrane</keyword>
<feature type="chain" id="PRO_5030801521" description="NarX-like N-terminal domain-containing protein" evidence="5">
    <location>
        <begin position="35"/>
        <end position="268"/>
    </location>
</feature>
<dbReference type="InterPro" id="IPR029095">
    <property type="entry name" value="NarX-like_N"/>
</dbReference>
<keyword evidence="5" id="KW-0732">Signal</keyword>
<reference evidence="7 8" key="1">
    <citation type="journal article" date="2014" name="PLoS ONE">
        <title>Physiological and genomic features of a novel sulfur-oxidizing gammaproteobacterium belonging to a previously uncultivated symbiotic lineage isolated from a hydrothermal vent.</title>
        <authorList>
            <person name="Nunoura T."/>
            <person name="Takaki Y."/>
            <person name="Kazama H."/>
            <person name="Kakuta J."/>
            <person name="Shimamura S."/>
            <person name="Makita H."/>
            <person name="Hirai M."/>
            <person name="Miyazaki M."/>
            <person name="Takai K."/>
        </authorList>
    </citation>
    <scope>NUCLEOTIDE SEQUENCE [LARGE SCALE GENOMIC DNA]</scope>
    <source>
        <strain evidence="7 8">Hiromi1</strain>
    </source>
</reference>
<dbReference type="AlphaFoldDB" id="A0A7U6GL95"/>
<keyword evidence="3" id="KW-1133">Transmembrane helix</keyword>
<evidence type="ECO:0000256" key="1">
    <source>
        <dbReference type="ARBA" id="ARBA00004141"/>
    </source>
</evidence>
<evidence type="ECO:0000259" key="6">
    <source>
        <dbReference type="Pfam" id="PF13675"/>
    </source>
</evidence>
<protein>
    <recommendedName>
        <fullName evidence="6">NarX-like N-terminal domain-containing protein</fullName>
    </recommendedName>
</protein>
<dbReference type="RefSeq" id="WP_052470235.1">
    <property type="nucleotide sequence ID" value="NZ_AP012273.1"/>
</dbReference>
<proteinExistence type="predicted"/>
<feature type="signal peptide" evidence="5">
    <location>
        <begin position="1"/>
        <end position="34"/>
    </location>
</feature>
<dbReference type="OrthoDB" id="952521at2"/>
<evidence type="ECO:0000313" key="7">
    <source>
        <dbReference type="EMBL" id="BAO45720.1"/>
    </source>
</evidence>
<dbReference type="EMBL" id="AP012273">
    <property type="protein sequence ID" value="BAO45720.1"/>
    <property type="molecule type" value="Genomic_DNA"/>
</dbReference>
<evidence type="ECO:0000256" key="2">
    <source>
        <dbReference type="ARBA" id="ARBA00022692"/>
    </source>
</evidence>